<evidence type="ECO:0000256" key="1">
    <source>
        <dbReference type="ARBA" id="ARBA00004141"/>
    </source>
</evidence>
<feature type="transmembrane region" description="Helical" evidence="7">
    <location>
        <begin position="113"/>
        <end position="130"/>
    </location>
</feature>
<feature type="transmembrane region" description="Helical" evidence="7">
    <location>
        <begin position="20"/>
        <end position="42"/>
    </location>
</feature>
<dbReference type="InterPro" id="IPR006043">
    <property type="entry name" value="NCS2"/>
</dbReference>
<dbReference type="PATRIC" id="fig|867902.3.peg.1854"/>
<dbReference type="InterPro" id="IPR006042">
    <property type="entry name" value="Xan_ur_permease"/>
</dbReference>
<dbReference type="PROSITE" id="PS01116">
    <property type="entry name" value="XANTH_URACIL_PERMASE"/>
    <property type="match status" value="1"/>
</dbReference>
<organism evidence="8 9">
    <name type="scientific">Ornithobacterium rhinotracheale (strain ATCC 51463 / DSM 15997 / CCUG 23171 / CIP 104009 / LMG 9086)</name>
    <dbReference type="NCBI Taxonomy" id="867902"/>
    <lineage>
        <taxon>Bacteria</taxon>
        <taxon>Pseudomonadati</taxon>
        <taxon>Bacteroidota</taxon>
        <taxon>Flavobacteriia</taxon>
        <taxon>Flavobacteriales</taxon>
        <taxon>Weeksellaceae</taxon>
        <taxon>Ornithobacterium</taxon>
    </lineage>
</organism>
<feature type="transmembrane region" description="Helical" evidence="7">
    <location>
        <begin position="238"/>
        <end position="260"/>
    </location>
</feature>
<protein>
    <submittedName>
        <fullName evidence="8">Uracil-xanthine permease</fullName>
    </submittedName>
</protein>
<keyword evidence="5 7" id="KW-1133">Transmembrane helix</keyword>
<reference evidence="8 9" key="1">
    <citation type="submission" date="2012-06" db="EMBL/GenBank/DDBJ databases">
        <title>The complete genome of Ornithobacterium rhinotracheale DSM 15997.</title>
        <authorList>
            <consortium name="US DOE Joint Genome Institute (JGI-PGF)"/>
            <person name="Lucas S."/>
            <person name="Copeland A."/>
            <person name="Lapidus A."/>
            <person name="Goodwin L."/>
            <person name="Pitluck S."/>
            <person name="Peters L."/>
            <person name="Mikhailova N."/>
            <person name="Teshima H."/>
            <person name="Kyrpides N."/>
            <person name="Mavromatis K."/>
            <person name="Pagani I."/>
            <person name="Ivanova N."/>
            <person name="Ovchinnikova G."/>
            <person name="Zeytun A."/>
            <person name="Detter J.C."/>
            <person name="Han C."/>
            <person name="Land M."/>
            <person name="Hauser L."/>
            <person name="Markowitz V."/>
            <person name="Cheng J.-F."/>
            <person name="Hugenholtz P."/>
            <person name="Woyke T."/>
            <person name="Wu D."/>
            <person name="Lang E."/>
            <person name="Kopitz M."/>
            <person name="Brambilla E."/>
            <person name="Klenk H.-P."/>
            <person name="Eisen J.A."/>
        </authorList>
    </citation>
    <scope>NUCLEOTIDE SEQUENCE [LARGE SCALE GENOMIC DNA]</scope>
    <source>
        <strain evidence="9">ATCC 51463 / DSM 15997 / CCUG 23171 / LMG 9086</strain>
    </source>
</reference>
<keyword evidence="9" id="KW-1185">Reference proteome</keyword>
<dbReference type="NCBIfam" id="TIGR00801">
    <property type="entry name" value="ncs2"/>
    <property type="match status" value="1"/>
</dbReference>
<dbReference type="GO" id="GO:0042907">
    <property type="term" value="F:xanthine transmembrane transporter activity"/>
    <property type="evidence" value="ECO:0007669"/>
    <property type="project" value="TreeGrafter"/>
</dbReference>
<evidence type="ECO:0000313" key="8">
    <source>
        <dbReference type="EMBL" id="AFL98056.1"/>
    </source>
</evidence>
<dbReference type="HOGENOM" id="CLU_017959_1_2_10"/>
<evidence type="ECO:0000313" key="9">
    <source>
        <dbReference type="Proteomes" id="UP000006051"/>
    </source>
</evidence>
<keyword evidence="6 7" id="KW-0472">Membrane</keyword>
<feature type="transmembrane region" description="Helical" evidence="7">
    <location>
        <begin position="169"/>
        <end position="186"/>
    </location>
</feature>
<keyword evidence="4 7" id="KW-0812">Transmembrane</keyword>
<sequence length="425" mass="44938">MALNNLKNYIKNISIKTLLVGIQFMFVAFGATILVPILVTTGVESELAAKGITDFPDTYKSFTPAVALFTAGIATLIFHLITKGKVPVFLGSSFSFIAPIPIAIVAYGYEGALSGLASVGILYLIFGFLVKQFGVGFIQKIFPSVVVGPVIMVIGLSLAPVAIQNASNNWLIALVTLITAIVTVMYGRGMLKLIPIFTALVVGYVVSYFAGIVEVENIQNAEWFSAPTLVFPSFSWRAVLYIAPVAIAPIVEHIGNIYAIGKVAHKDFIKDPGLHRTMIGDGVGSFVASCLGGPPNTTYAEVTGAIQLTKVTDPMVLRISAITAIVVSFIGVLTALLTSIPTPVLGGIMILLFGMIASIGINTLIHDKVDFNNTKNQIIASVILVVGIGGADINFGAFQMSGIGLCSLVGVILNLILPENFSLKK</sequence>
<dbReference type="KEGG" id="orh:Ornrh_1911"/>
<feature type="transmembrane region" description="Helical" evidence="7">
    <location>
        <begin position="377"/>
        <end position="395"/>
    </location>
</feature>
<dbReference type="Proteomes" id="UP000006051">
    <property type="component" value="Chromosome"/>
</dbReference>
<dbReference type="GO" id="GO:0005886">
    <property type="term" value="C:plasma membrane"/>
    <property type="evidence" value="ECO:0007669"/>
    <property type="project" value="TreeGrafter"/>
</dbReference>
<comment type="subcellular location">
    <subcellularLocation>
        <location evidence="1">Membrane</location>
        <topology evidence="1">Multi-pass membrane protein</topology>
    </subcellularLocation>
</comment>
<dbReference type="Pfam" id="PF00860">
    <property type="entry name" value="Xan_ur_permease"/>
    <property type="match status" value="1"/>
</dbReference>
<gene>
    <name evidence="8" type="ordered locus">Ornrh_1911</name>
</gene>
<dbReference type="STRING" id="867902.Ornrh_1911"/>
<dbReference type="PANTHER" id="PTHR42810">
    <property type="entry name" value="PURINE PERMEASE C1399.01C-RELATED"/>
    <property type="match status" value="1"/>
</dbReference>
<comment type="similarity">
    <text evidence="2">Belongs to the nucleobase:cation symporter-2 (NCS2) (TC 2.A.40) family.</text>
</comment>
<feature type="transmembrane region" description="Helical" evidence="7">
    <location>
        <begin position="88"/>
        <end position="107"/>
    </location>
</feature>
<dbReference type="eggNOG" id="COG2233">
    <property type="taxonomic scope" value="Bacteria"/>
</dbReference>
<feature type="transmembrane region" description="Helical" evidence="7">
    <location>
        <begin position="142"/>
        <end position="163"/>
    </location>
</feature>
<dbReference type="PANTHER" id="PTHR42810:SF2">
    <property type="entry name" value="PURINE PERMEASE C1399.01C-RELATED"/>
    <property type="match status" value="1"/>
</dbReference>
<evidence type="ECO:0000256" key="2">
    <source>
        <dbReference type="ARBA" id="ARBA00008821"/>
    </source>
</evidence>
<dbReference type="AlphaFoldDB" id="I4A272"/>
<dbReference type="EMBL" id="CP003283">
    <property type="protein sequence ID" value="AFL98056.1"/>
    <property type="molecule type" value="Genomic_DNA"/>
</dbReference>
<feature type="transmembrane region" description="Helical" evidence="7">
    <location>
        <begin position="193"/>
        <end position="213"/>
    </location>
</feature>
<evidence type="ECO:0000256" key="4">
    <source>
        <dbReference type="ARBA" id="ARBA00022692"/>
    </source>
</evidence>
<evidence type="ECO:0000256" key="6">
    <source>
        <dbReference type="ARBA" id="ARBA00023136"/>
    </source>
</evidence>
<accession>I4A272</accession>
<evidence type="ECO:0000256" key="7">
    <source>
        <dbReference type="SAM" id="Phobius"/>
    </source>
</evidence>
<feature type="transmembrane region" description="Helical" evidence="7">
    <location>
        <begin position="316"/>
        <end position="338"/>
    </location>
</feature>
<proteinExistence type="inferred from homology"/>
<feature type="transmembrane region" description="Helical" evidence="7">
    <location>
        <begin position="344"/>
        <end position="365"/>
    </location>
</feature>
<name>I4A272_ORNRL</name>
<keyword evidence="3" id="KW-0813">Transport</keyword>
<feature type="transmembrane region" description="Helical" evidence="7">
    <location>
        <begin position="401"/>
        <end position="417"/>
    </location>
</feature>
<feature type="transmembrane region" description="Helical" evidence="7">
    <location>
        <begin position="62"/>
        <end position="81"/>
    </location>
</feature>
<evidence type="ECO:0000256" key="5">
    <source>
        <dbReference type="ARBA" id="ARBA00022989"/>
    </source>
</evidence>
<evidence type="ECO:0000256" key="3">
    <source>
        <dbReference type="ARBA" id="ARBA00022448"/>
    </source>
</evidence>